<dbReference type="PANTHER" id="PTHR34351">
    <property type="entry name" value="SLR1927 PROTEIN-RELATED"/>
    <property type="match status" value="1"/>
</dbReference>
<dbReference type="Proteomes" id="UP000606499">
    <property type="component" value="Unassembled WGS sequence"/>
</dbReference>
<comment type="caution">
    <text evidence="2">The sequence shown here is derived from an EMBL/GenBank/DDBJ whole genome shotgun (WGS) entry which is preliminary data.</text>
</comment>
<keyword evidence="3" id="KW-1185">Reference proteome</keyword>
<feature type="transmembrane region" description="Helical" evidence="1">
    <location>
        <begin position="38"/>
        <end position="57"/>
    </location>
</feature>
<dbReference type="PANTHER" id="PTHR34351:SF2">
    <property type="entry name" value="DUF58 DOMAIN-CONTAINING PROTEIN"/>
    <property type="match status" value="1"/>
</dbReference>
<proteinExistence type="predicted"/>
<dbReference type="AlphaFoldDB" id="A0A923LUS7"/>
<dbReference type="RefSeq" id="WP_147573776.1">
    <property type="nucleotide sequence ID" value="NZ_JACOPL010000002.1"/>
</dbReference>
<accession>A0A923LUS7</accession>
<reference evidence="2" key="1">
    <citation type="submission" date="2020-08" db="EMBL/GenBank/DDBJ databases">
        <title>Genome public.</title>
        <authorList>
            <person name="Liu C."/>
            <person name="Sun Q."/>
        </authorList>
    </citation>
    <scope>NUCLEOTIDE SEQUENCE</scope>
    <source>
        <strain evidence="2">NSJ-28</strain>
    </source>
</reference>
<evidence type="ECO:0000313" key="2">
    <source>
        <dbReference type="EMBL" id="MBC5724369.1"/>
    </source>
</evidence>
<name>A0A923LUS7_9FIRM</name>
<feature type="transmembrane region" description="Helical" evidence="1">
    <location>
        <begin position="12"/>
        <end position="32"/>
    </location>
</feature>
<evidence type="ECO:0000256" key="1">
    <source>
        <dbReference type="SAM" id="Phobius"/>
    </source>
</evidence>
<sequence length="438" mass="48126">MNKRLQFGRASSILVSLPAVALWLILCVAAAVGDLLVLSAAFAFLFLLSGAAFLWGARSIRHVTLEVDCSRTRLYPDMETTFSYTVKNDKLLPLIWLELSQGIPERDCLTPDETFERYACLSGEAQGRESTPDTADRPAPDAYRRTFSFVMGHETLTLRSVWTARRRGVYRMDRLMLRSGDGFGLSQVEAPCPPSKLPQVLVYPRSVPVDISLFLQEQWRQSAGSAGYQEDMAVLRGLRPYQPSDSWKRINWRMAARTQELKVNFYETIQPLSALFVLDGESFCGLSTDYAELEQALELLGSVIARLFRRGVTCGLALPASRRYSAVTLPPVEGRSAAELLGLLAGYDCLAQHLFAENGDRLEQCAPSRFDERAVLTAASEAGRVYLITCAPDGPVHGLVGRLGATRVTVFAAAGVASSADPDLRVVPLRRLAKGAAV</sequence>
<keyword evidence="1" id="KW-0812">Transmembrane</keyword>
<protein>
    <submittedName>
        <fullName evidence="2">DUF58 domain-containing protein</fullName>
    </submittedName>
</protein>
<keyword evidence="1" id="KW-1133">Transmembrane helix</keyword>
<organism evidence="2 3">
    <name type="scientific">Agathobaculum faecis</name>
    <dbReference type="NCBI Taxonomy" id="2763013"/>
    <lineage>
        <taxon>Bacteria</taxon>
        <taxon>Bacillati</taxon>
        <taxon>Bacillota</taxon>
        <taxon>Clostridia</taxon>
        <taxon>Eubacteriales</taxon>
        <taxon>Butyricicoccaceae</taxon>
        <taxon>Agathobaculum</taxon>
    </lineage>
</organism>
<evidence type="ECO:0000313" key="3">
    <source>
        <dbReference type="Proteomes" id="UP000606499"/>
    </source>
</evidence>
<dbReference type="EMBL" id="JACOPL010000002">
    <property type="protein sequence ID" value="MBC5724369.1"/>
    <property type="molecule type" value="Genomic_DNA"/>
</dbReference>
<gene>
    <name evidence="2" type="ORF">H8S45_02650</name>
</gene>
<keyword evidence="1" id="KW-0472">Membrane</keyword>